<protein>
    <submittedName>
        <fullName evidence="1">Uncharacterized protein</fullName>
    </submittedName>
</protein>
<dbReference type="AlphaFoldDB" id="A0A0W8G0L6"/>
<sequence>MTENEKFLEDSKLFIKLMLSSAFQKALDKSPGGERLLINLAEEIEHSLGKLIKEIIQTEKKQIAYHNELIKYAKLVYYKSDMLNELKQNLKNAKN</sequence>
<comment type="caution">
    <text evidence="1">The sequence shown here is derived from an EMBL/GenBank/DDBJ whole genome shotgun (WGS) entry which is preliminary data.</text>
</comment>
<evidence type="ECO:0000313" key="1">
    <source>
        <dbReference type="EMBL" id="KUG26708.1"/>
    </source>
</evidence>
<proteinExistence type="predicted"/>
<organism evidence="1">
    <name type="scientific">hydrocarbon metagenome</name>
    <dbReference type="NCBI Taxonomy" id="938273"/>
    <lineage>
        <taxon>unclassified sequences</taxon>
        <taxon>metagenomes</taxon>
        <taxon>ecological metagenomes</taxon>
    </lineage>
</organism>
<accession>A0A0W8G0L6</accession>
<gene>
    <name evidence="1" type="ORF">ASZ90_003449</name>
</gene>
<reference evidence="1" key="1">
    <citation type="journal article" date="2015" name="Proc. Natl. Acad. Sci. U.S.A.">
        <title>Networks of energetic and metabolic interactions define dynamics in microbial communities.</title>
        <authorList>
            <person name="Embree M."/>
            <person name="Liu J.K."/>
            <person name="Al-Bassam M.M."/>
            <person name="Zengler K."/>
        </authorList>
    </citation>
    <scope>NUCLEOTIDE SEQUENCE</scope>
</reference>
<name>A0A0W8G0L6_9ZZZZ</name>
<dbReference type="EMBL" id="LNQE01000418">
    <property type="protein sequence ID" value="KUG26708.1"/>
    <property type="molecule type" value="Genomic_DNA"/>
</dbReference>